<dbReference type="Pfam" id="PF17784">
    <property type="entry name" value="Sulfotransfer_4"/>
    <property type="match status" value="1"/>
</dbReference>
<accession>A0A1P8UKE7</accession>
<evidence type="ECO:0000256" key="1">
    <source>
        <dbReference type="SAM" id="MobiDB-lite"/>
    </source>
</evidence>
<dbReference type="RefSeq" id="WP_076837855.1">
    <property type="nucleotide sequence ID" value="NZ_CP019434.1"/>
</dbReference>
<dbReference type="OrthoDB" id="7855297at2"/>
<keyword evidence="3" id="KW-1185">Reference proteome</keyword>
<gene>
    <name evidence="2" type="ORF">BW247_14985</name>
</gene>
<dbReference type="STRING" id="1765967.BW247_14985"/>
<protein>
    <recommendedName>
        <fullName evidence="4">Sulfotransferase family protein</fullName>
    </recommendedName>
</protein>
<dbReference type="Proteomes" id="UP000243807">
    <property type="component" value="Chromosome"/>
</dbReference>
<name>A0A1P8UKE7_9GAMM</name>
<evidence type="ECO:0000313" key="3">
    <source>
        <dbReference type="Proteomes" id="UP000243807"/>
    </source>
</evidence>
<dbReference type="KEGG" id="afy:BW247_14985"/>
<organism evidence="2 3">
    <name type="scientific">Acidihalobacter ferrooxydans</name>
    <dbReference type="NCBI Taxonomy" id="1765967"/>
    <lineage>
        <taxon>Bacteria</taxon>
        <taxon>Pseudomonadati</taxon>
        <taxon>Pseudomonadota</taxon>
        <taxon>Gammaproteobacteria</taxon>
        <taxon>Chromatiales</taxon>
        <taxon>Ectothiorhodospiraceae</taxon>
        <taxon>Acidihalobacter</taxon>
    </lineage>
</organism>
<sequence>MTLKIIGVGMGRTGTASLKVALESLGLGTCYHMSEVLKHPERTADWIDAAEGKPDWDKIFAGYTATVDNPGCNFWKELADFYPSAKIILTVRDPEEWFNSTNETIHSVEFAKFIKNSPFGTMVQKTIWDVMDNRMQDKGYMIDFFQNRTLEIKNTIAPERLLVYRVSEGWQPLCKFLGLSVPNIEFPRINSREETKQMLADLLGSSSGKMSEGAMEAAGRRLHSD</sequence>
<dbReference type="Gene3D" id="3.40.50.300">
    <property type="entry name" value="P-loop containing nucleotide triphosphate hydrolases"/>
    <property type="match status" value="1"/>
</dbReference>
<dbReference type="PANTHER" id="PTHR36978:SF4">
    <property type="entry name" value="P-LOOP CONTAINING NUCLEOSIDE TRIPHOSPHATE HYDROLASE PROTEIN"/>
    <property type="match status" value="1"/>
</dbReference>
<dbReference type="InterPro" id="IPR027417">
    <property type="entry name" value="P-loop_NTPase"/>
</dbReference>
<reference evidence="2 3" key="1">
    <citation type="submission" date="2017-01" db="EMBL/GenBank/DDBJ databases">
        <title>Draft sequence of Acidihalobacter ferrooxidans strain DSM 14175 (strain V8).</title>
        <authorList>
            <person name="Khaleque H.N."/>
            <person name="Ramsay J.P."/>
            <person name="Murphy R.J.T."/>
            <person name="Kaksonen A.H."/>
            <person name="Boxall N.J."/>
            <person name="Watkin E.L.J."/>
        </authorList>
    </citation>
    <scope>NUCLEOTIDE SEQUENCE [LARGE SCALE GENOMIC DNA]</scope>
    <source>
        <strain evidence="2 3">V8</strain>
    </source>
</reference>
<proteinExistence type="predicted"/>
<dbReference type="SUPFAM" id="SSF52540">
    <property type="entry name" value="P-loop containing nucleoside triphosphate hydrolases"/>
    <property type="match status" value="1"/>
</dbReference>
<dbReference type="PANTHER" id="PTHR36978">
    <property type="entry name" value="P-LOOP CONTAINING NUCLEOTIDE TRIPHOSPHATE HYDROLASE"/>
    <property type="match status" value="1"/>
</dbReference>
<dbReference type="EMBL" id="CP019434">
    <property type="protein sequence ID" value="APZ44232.1"/>
    <property type="molecule type" value="Genomic_DNA"/>
</dbReference>
<dbReference type="InterPro" id="IPR040632">
    <property type="entry name" value="Sulfotransfer_4"/>
</dbReference>
<dbReference type="AlphaFoldDB" id="A0A1P8UKE7"/>
<evidence type="ECO:0000313" key="2">
    <source>
        <dbReference type="EMBL" id="APZ44232.1"/>
    </source>
</evidence>
<feature type="region of interest" description="Disordered" evidence="1">
    <location>
        <begin position="205"/>
        <end position="225"/>
    </location>
</feature>
<evidence type="ECO:0008006" key="4">
    <source>
        <dbReference type="Google" id="ProtNLM"/>
    </source>
</evidence>